<protein>
    <submittedName>
        <fullName evidence="2">3-oxoacyl-[acyl-carrier-protein] reductase FabG</fullName>
    </submittedName>
</protein>
<dbReference type="PANTHER" id="PTHR43975:SF2">
    <property type="entry name" value="EG:BACR7A4.14 PROTEIN-RELATED"/>
    <property type="match status" value="1"/>
</dbReference>
<name>A0A194PID7_PAPXU</name>
<dbReference type="InterPro" id="IPR002347">
    <property type="entry name" value="SDR_fam"/>
</dbReference>
<feature type="domain" description="Ketoreductase" evidence="1">
    <location>
        <begin position="9"/>
        <end position="190"/>
    </location>
</feature>
<dbReference type="AlphaFoldDB" id="A0A194PID7"/>
<dbReference type="Proteomes" id="UP000053268">
    <property type="component" value="Unassembled WGS sequence"/>
</dbReference>
<keyword evidence="3" id="KW-1185">Reference proteome</keyword>
<dbReference type="FunFam" id="3.40.50.720:FF:000084">
    <property type="entry name" value="Short-chain dehydrogenase reductase"/>
    <property type="match status" value="1"/>
</dbReference>
<dbReference type="STRING" id="66420.A0A194PID7"/>
<evidence type="ECO:0000259" key="1">
    <source>
        <dbReference type="SMART" id="SM00822"/>
    </source>
</evidence>
<dbReference type="SUPFAM" id="SSF51735">
    <property type="entry name" value="NAD(P)-binding Rossmann-fold domains"/>
    <property type="match status" value="1"/>
</dbReference>
<dbReference type="Gene3D" id="3.40.50.720">
    <property type="entry name" value="NAD(P)-binding Rossmann-like Domain"/>
    <property type="match status" value="1"/>
</dbReference>
<dbReference type="InterPro" id="IPR057326">
    <property type="entry name" value="KR_dom"/>
</dbReference>
<dbReference type="EMBL" id="KQ459602">
    <property type="protein sequence ID" value="KPI93176.1"/>
    <property type="molecule type" value="Genomic_DNA"/>
</dbReference>
<reference evidence="2 3" key="1">
    <citation type="journal article" date="2015" name="Nat. Commun.">
        <title>Outbred genome sequencing and CRISPR/Cas9 gene editing in butterflies.</title>
        <authorList>
            <person name="Li X."/>
            <person name="Fan D."/>
            <person name="Zhang W."/>
            <person name="Liu G."/>
            <person name="Zhang L."/>
            <person name="Zhao L."/>
            <person name="Fang X."/>
            <person name="Chen L."/>
            <person name="Dong Y."/>
            <person name="Chen Y."/>
            <person name="Ding Y."/>
            <person name="Zhao R."/>
            <person name="Feng M."/>
            <person name="Zhu Y."/>
            <person name="Feng Y."/>
            <person name="Jiang X."/>
            <person name="Zhu D."/>
            <person name="Xiang H."/>
            <person name="Feng X."/>
            <person name="Li S."/>
            <person name="Wang J."/>
            <person name="Zhang G."/>
            <person name="Kronforst M.R."/>
            <person name="Wang W."/>
        </authorList>
    </citation>
    <scope>NUCLEOTIDE SEQUENCE [LARGE SCALE GENOMIC DNA]</scope>
    <source>
        <strain evidence="2">Ya'a_city_454_Px</strain>
        <tissue evidence="2">Whole body</tissue>
    </source>
</reference>
<dbReference type="PRINTS" id="PR00080">
    <property type="entry name" value="SDRFAMILY"/>
</dbReference>
<proteinExistence type="predicted"/>
<accession>A0A194PID7</accession>
<dbReference type="PRINTS" id="PR00081">
    <property type="entry name" value="GDHRDH"/>
</dbReference>
<dbReference type="PANTHER" id="PTHR43975">
    <property type="entry name" value="ZGC:101858"/>
    <property type="match status" value="1"/>
</dbReference>
<sequence>MTGKTFSNKVVFISGASSGIGAATAIEFTKEGANVVINGRNETKLKNIYKQCESFGKKPLIIKADISKDEEAKAAIDETIKTFGKLDVLVNNAGFSRSGSILDGNLIASYDEIMATNVRGAMHLTVLAAPHLIKTKGNIINISSVAATAVPLLPQFTPYCVSKAALDHFTRCSALELSKHGIRVNAISPGPVTTDFHINAGLEDLMADRTIPTALNRVSESIEIADIILFLASDKAKGITGSNYLSDNGFLLVH</sequence>
<organism evidence="2 3">
    <name type="scientific">Papilio xuthus</name>
    <name type="common">Asian swallowtail butterfly</name>
    <dbReference type="NCBI Taxonomy" id="66420"/>
    <lineage>
        <taxon>Eukaryota</taxon>
        <taxon>Metazoa</taxon>
        <taxon>Ecdysozoa</taxon>
        <taxon>Arthropoda</taxon>
        <taxon>Hexapoda</taxon>
        <taxon>Insecta</taxon>
        <taxon>Pterygota</taxon>
        <taxon>Neoptera</taxon>
        <taxon>Endopterygota</taxon>
        <taxon>Lepidoptera</taxon>
        <taxon>Glossata</taxon>
        <taxon>Ditrysia</taxon>
        <taxon>Papilionoidea</taxon>
        <taxon>Papilionidae</taxon>
        <taxon>Papilioninae</taxon>
        <taxon>Papilio</taxon>
    </lineage>
</organism>
<dbReference type="InterPro" id="IPR036291">
    <property type="entry name" value="NAD(P)-bd_dom_sf"/>
</dbReference>
<evidence type="ECO:0000313" key="3">
    <source>
        <dbReference type="Proteomes" id="UP000053268"/>
    </source>
</evidence>
<gene>
    <name evidence="2" type="ORF">RR46_10436</name>
</gene>
<dbReference type="Pfam" id="PF13561">
    <property type="entry name" value="adh_short_C2"/>
    <property type="match status" value="1"/>
</dbReference>
<evidence type="ECO:0000313" key="2">
    <source>
        <dbReference type="EMBL" id="KPI93176.1"/>
    </source>
</evidence>
<dbReference type="SMART" id="SM00822">
    <property type="entry name" value="PKS_KR"/>
    <property type="match status" value="1"/>
</dbReference>